<reference evidence="1 2" key="1">
    <citation type="submission" date="2007-11" db="EMBL/GenBank/DDBJ databases">
        <authorList>
            <consortium name="The Salmonella enterica serovar Arizonae Genome Sequencing Project"/>
            <person name="McClelland M."/>
            <person name="Sanderson E.K."/>
            <person name="Porwollik S."/>
            <person name="Spieth J."/>
            <person name="Clifton W.S."/>
            <person name="Fulton R."/>
            <person name="Chunyan W."/>
            <person name="Wollam A."/>
            <person name="Shah N."/>
            <person name="Pepin K."/>
            <person name="Bhonagiri V."/>
            <person name="Nash W."/>
            <person name="Johnson M."/>
            <person name="Thiruvilangam P."/>
            <person name="Wilson R."/>
        </authorList>
    </citation>
    <scope>NUCLEOTIDE SEQUENCE [LARGE SCALE GENOMIC DNA]</scope>
    <source>
        <strain evidence="2">ATCC BAA-731 / CDC346-86 / RSK2980</strain>
    </source>
</reference>
<dbReference type="Proteomes" id="UP000002084">
    <property type="component" value="Chromosome"/>
</dbReference>
<dbReference type="AlphaFoldDB" id="A9MLQ8"/>
<dbReference type="KEGG" id="ses:SARI_00852"/>
<dbReference type="EMBL" id="CP000880">
    <property type="protein sequence ID" value="ABX20771.1"/>
    <property type="molecule type" value="Genomic_DNA"/>
</dbReference>
<protein>
    <submittedName>
        <fullName evidence="1">Uncharacterized protein</fullName>
    </submittedName>
</protein>
<sequence length="53" mass="5912">MLRYDNLLSHQIHFLSEMIQIQTLSKIGNSKILLFISMEGENSHLSAGGKPAV</sequence>
<name>A9MLQ8_SALAR</name>
<proteinExistence type="predicted"/>
<organism evidence="1 2">
    <name type="scientific">Salmonella arizonae (strain ATCC BAA-731 / CDC346-86 / RSK2980)</name>
    <dbReference type="NCBI Taxonomy" id="41514"/>
    <lineage>
        <taxon>Bacteria</taxon>
        <taxon>Pseudomonadati</taxon>
        <taxon>Pseudomonadota</taxon>
        <taxon>Gammaproteobacteria</taxon>
        <taxon>Enterobacterales</taxon>
        <taxon>Enterobacteriaceae</taxon>
        <taxon>Salmonella</taxon>
    </lineage>
</organism>
<keyword evidence="2" id="KW-1185">Reference proteome</keyword>
<dbReference type="HOGENOM" id="CLU_3065967_0_0_6"/>
<accession>A9MLQ8</accession>
<evidence type="ECO:0000313" key="2">
    <source>
        <dbReference type="Proteomes" id="UP000002084"/>
    </source>
</evidence>
<gene>
    <name evidence="1" type="ordered locus">SARI_00852</name>
</gene>
<evidence type="ECO:0000313" key="1">
    <source>
        <dbReference type="EMBL" id="ABX20771.1"/>
    </source>
</evidence>